<dbReference type="EMBL" id="KT428292">
    <property type="protein sequence ID" value="ALH06886.1"/>
    <property type="molecule type" value="Genomic_DNA"/>
</dbReference>
<accession>A0A0N9P6R9</accession>
<comment type="catalytic activity">
    <reaction evidence="3">
        <text>a 2'-deoxyribonucleoside 5'-diphosphate + [thioredoxin]-disulfide + H2O = a ribonucleoside 5'-diphosphate + [thioredoxin]-dithiol</text>
        <dbReference type="Rhea" id="RHEA:23252"/>
        <dbReference type="Rhea" id="RHEA-COMP:10698"/>
        <dbReference type="Rhea" id="RHEA-COMP:10700"/>
        <dbReference type="ChEBI" id="CHEBI:15377"/>
        <dbReference type="ChEBI" id="CHEBI:29950"/>
        <dbReference type="ChEBI" id="CHEBI:50058"/>
        <dbReference type="ChEBI" id="CHEBI:57930"/>
        <dbReference type="ChEBI" id="CHEBI:73316"/>
        <dbReference type="EC" id="1.17.4.1"/>
    </reaction>
</comment>
<dbReference type="SUPFAM" id="SSF48168">
    <property type="entry name" value="R1 subunit of ribonucleotide reductase, N-terminal domain"/>
    <property type="match status" value="1"/>
</dbReference>
<dbReference type="SUPFAM" id="SSF51998">
    <property type="entry name" value="PFL-like glycyl radical enzymes"/>
    <property type="match status" value="1"/>
</dbReference>
<evidence type="ECO:0000259" key="4">
    <source>
        <dbReference type="SMART" id="SM00306"/>
    </source>
</evidence>
<comment type="function">
    <text evidence="3">Provides the precursors necessary for DNA synthesis. Catalyzes the biosynthesis of deoxyribonucleotides from the corresponding ribonucleotides.</text>
</comment>
<dbReference type="UniPathway" id="UPA00326"/>
<name>A0A0N9P6R9_9VIRU</name>
<dbReference type="GO" id="GO:0004748">
    <property type="term" value="F:ribonucleoside-diphosphate reductase activity, thioredoxin disulfide as acceptor"/>
    <property type="evidence" value="ECO:0007669"/>
    <property type="project" value="UniProtKB-EC"/>
</dbReference>
<organism evidence="5 6">
    <name type="scientific">Port-miou virus</name>
    <dbReference type="NCBI Taxonomy" id="1733873"/>
    <lineage>
        <taxon>Viruses</taxon>
        <taxon>Varidnaviria</taxon>
        <taxon>Bamfordvirae</taxon>
        <taxon>Nucleocytoviricota</taxon>
        <taxon>Megaviricetes</taxon>
        <taxon>Pimascovirales</taxon>
        <taxon>Pimascovirales incertae sedis</taxon>
        <taxon>Marseilleviridae</taxon>
        <taxon>Losannavirus</taxon>
        <taxon>Losannavirus lausannense</taxon>
        <taxon>Lausannevirus</taxon>
    </lineage>
</organism>
<dbReference type="PROSITE" id="PS50817">
    <property type="entry name" value="INTEIN_N_TER"/>
    <property type="match status" value="1"/>
</dbReference>
<dbReference type="GO" id="GO:0005524">
    <property type="term" value="F:ATP binding"/>
    <property type="evidence" value="ECO:0007669"/>
    <property type="project" value="InterPro"/>
</dbReference>
<dbReference type="InterPro" id="IPR006141">
    <property type="entry name" value="Intein_N"/>
</dbReference>
<dbReference type="PANTHER" id="PTHR11573:SF6">
    <property type="entry name" value="RIBONUCLEOSIDE-DIPHOSPHATE REDUCTASE LARGE SUBUNIT"/>
    <property type="match status" value="1"/>
</dbReference>
<dbReference type="PANTHER" id="PTHR11573">
    <property type="entry name" value="RIBONUCLEOSIDE-DIPHOSPHATE REDUCTASE LARGE CHAIN"/>
    <property type="match status" value="1"/>
</dbReference>
<dbReference type="InterPro" id="IPR036844">
    <property type="entry name" value="Hint_dom_sf"/>
</dbReference>
<evidence type="ECO:0000313" key="6">
    <source>
        <dbReference type="Proteomes" id="UP000319438"/>
    </source>
</evidence>
<evidence type="ECO:0000313" key="5">
    <source>
        <dbReference type="EMBL" id="ALH06886.1"/>
    </source>
</evidence>
<evidence type="ECO:0000256" key="3">
    <source>
        <dbReference type="RuleBase" id="RU003410"/>
    </source>
</evidence>
<evidence type="ECO:0000256" key="2">
    <source>
        <dbReference type="ARBA" id="ARBA00023002"/>
    </source>
</evidence>
<dbReference type="InterPro" id="IPR000788">
    <property type="entry name" value="RNR_lg_C"/>
</dbReference>
<gene>
    <name evidence="5" type="ORF">PMV_188</name>
</gene>
<evidence type="ECO:0000256" key="1">
    <source>
        <dbReference type="ARBA" id="ARBA00010406"/>
    </source>
</evidence>
<dbReference type="SUPFAM" id="SSF51294">
    <property type="entry name" value="Hedgehog/intein (Hint) domain"/>
    <property type="match status" value="1"/>
</dbReference>
<reference evidence="5" key="1">
    <citation type="journal article" date="2015" name="Genome Announc.">
        <title>Complete Genome Sequence of a New Member of the Marseilleviridae Recovered from the Brackish Submarine Spring in the Cassis Port-Miou Calanque, France.</title>
        <authorList>
            <person name="Doutre G."/>
            <person name="Arfib B."/>
            <person name="Rochette P."/>
            <person name="Claverie J.M."/>
            <person name="Bonin P."/>
            <person name="Abergel C."/>
        </authorList>
    </citation>
    <scope>NUCLEOTIDE SEQUENCE [LARGE SCALE GENOMIC DNA]</scope>
    <source>
        <strain evidence="5">1</strain>
    </source>
</reference>
<feature type="domain" description="Hint" evidence="4">
    <location>
        <begin position="399"/>
        <end position="493"/>
    </location>
</feature>
<dbReference type="SMART" id="SM00306">
    <property type="entry name" value="HintN"/>
    <property type="match status" value="1"/>
</dbReference>
<dbReference type="InterPro" id="IPR039718">
    <property type="entry name" value="Rrm1"/>
</dbReference>
<dbReference type="InterPro" id="IPR008926">
    <property type="entry name" value="RNR_R1-su_N"/>
</dbReference>
<keyword evidence="3" id="KW-0215">Deoxyribonucleotide synthesis</keyword>
<proteinExistence type="inferred from homology"/>
<protein>
    <recommendedName>
        <fullName evidence="3">Ribonucleoside-diphosphate reductase</fullName>
        <ecNumber evidence="3">1.17.4.1</ecNumber>
    </recommendedName>
</protein>
<dbReference type="EC" id="1.17.4.1" evidence="3"/>
<dbReference type="Proteomes" id="UP000319438">
    <property type="component" value="Segment"/>
</dbReference>
<dbReference type="Gene3D" id="3.20.70.20">
    <property type="match status" value="2"/>
</dbReference>
<dbReference type="NCBIfam" id="TIGR01445">
    <property type="entry name" value="intein_Nterm"/>
    <property type="match status" value="1"/>
</dbReference>
<comment type="similarity">
    <text evidence="1 3">Belongs to the ribonucleoside diphosphate reductase large chain family.</text>
</comment>
<dbReference type="InterPro" id="IPR003587">
    <property type="entry name" value="Hint_dom_N"/>
</dbReference>
<dbReference type="CDD" id="cd00081">
    <property type="entry name" value="Hint"/>
    <property type="match status" value="1"/>
</dbReference>
<sequence length="1027" mass="116726">MSSMKASELFDTLSFGLKVEKSLISPMFEKIDASGEDKILKSFSEVCVFKCYMHPDYAVLAGRAEILRLREITPEKFSDVVRSNKGVFDPSYTEFVLKNAEKLNSFIVEERDMKFDWMAVSTLEKSYLVKRKGYDGNLHLNERPQQLYLRVATFLCMPDMKNIKKYYNCLSKGKFTMASPTLFNAGLKKFKLSSCFLGIVPDSLNKMAQVWADIAAISSGSGGVGYSVTPVRHSDIGGLGQSSGAVSFLRVPNAVLGYVDQAGRRKGSGTFFLACWHVDIFDFVDAKKPGGDDLMRAREIFYAIWTSDLFMKRVKDNGDWSLFCPNEAPGLDDVYGSEFETLYERYEKEGRAKKVVKAQELWHHILVAQVEVGMPFIAYKDAICRKSNQKNFGMPHSLNLCVAGDTRILTKEKGQIEIESVVDENVHVWNGEEWSETKIVKTAENQNLLCVQLSNGVSLQCTPQHRFFVQEGRSVVEKRAYELKLGDNLEKWSLPDAFEFSNTDKRNSVSRFGVPMFSSVKDRVEWFEGCCEHSGNVFESSVHIRATTKDLLLEIRLMLQTLGVESEVVMKETWTLCVDSENIQKLLLLGFSPKRLNLYEMTLRSSSSRYVKVLSVSEGRQNVDTFCFKEEKKGKGMFEGLLLGNCMEICQNTSEDEIASCNLASICLPEYVDKKTGAYNLKKLWRNARKVIRILNNVVDRNCYPPEIPKIKRTNLRHRPIGLGVQGLADVFAIMGLSWLDEEAKMLNRQIFETIYHAAITESRKMSKERARFGCAVPYYETFPGSPLSKGFFSHDLWDVENIHKKTGIPFDDITIEQVKEHRKARGIPESYCGIDWDSERRKTQRDGVYNSFMIALMPTASTAQILRNNEAFEPFTNIIGKRTVLSGTFAIVNKHFVDDMIELGIWNKKNRAICLTGKGSVQGIVCEDPSLADAVEKIKRKYLNAFELSQKRVCELGIDRSRYVDQTSSHNCFMKNPSYQKLTSYHFYQWEEGAKTGMYYLRTSPPDVAVNLAVEEEEEECVMCSS</sequence>
<dbReference type="Pfam" id="PF00317">
    <property type="entry name" value="Ribonuc_red_lgN"/>
    <property type="match status" value="1"/>
</dbReference>
<keyword evidence="2 3" id="KW-0560">Oxidoreductase</keyword>
<dbReference type="Pfam" id="PF02867">
    <property type="entry name" value="Ribonuc_red_lgC"/>
    <property type="match status" value="1"/>
</dbReference>
<dbReference type="GO" id="GO:0016539">
    <property type="term" value="P:intein-mediated protein splicing"/>
    <property type="evidence" value="ECO:0007669"/>
    <property type="project" value="InterPro"/>
</dbReference>
<dbReference type="GO" id="GO:0009263">
    <property type="term" value="P:deoxyribonucleotide biosynthetic process"/>
    <property type="evidence" value="ECO:0007669"/>
    <property type="project" value="UniProtKB-KW"/>
</dbReference>
<dbReference type="InterPro" id="IPR013509">
    <property type="entry name" value="RNR_lsu_N"/>
</dbReference>